<reference evidence="1" key="1">
    <citation type="journal article" date="2015" name="Nature">
        <title>Complex archaea that bridge the gap between prokaryotes and eukaryotes.</title>
        <authorList>
            <person name="Spang A."/>
            <person name="Saw J.H."/>
            <person name="Jorgensen S.L."/>
            <person name="Zaremba-Niedzwiedzka K."/>
            <person name="Martijn J."/>
            <person name="Lind A.E."/>
            <person name="van Eijk R."/>
            <person name="Schleper C."/>
            <person name="Guy L."/>
            <person name="Ettema T.J."/>
        </authorList>
    </citation>
    <scope>NUCLEOTIDE SEQUENCE</scope>
</reference>
<dbReference type="Gene3D" id="3.20.20.70">
    <property type="entry name" value="Aldolase class I"/>
    <property type="match status" value="1"/>
</dbReference>
<dbReference type="EMBL" id="LAZR01058088">
    <property type="protein sequence ID" value="KKK70657.1"/>
    <property type="molecule type" value="Genomic_DNA"/>
</dbReference>
<dbReference type="PIRSF" id="PIRSF001359">
    <property type="entry name" value="F_bP_aldolase_II"/>
    <property type="match status" value="1"/>
</dbReference>
<accession>A0A0F8XNP2</accession>
<dbReference type="PROSITE" id="PS00806">
    <property type="entry name" value="ALDOLASE_CLASS_II_2"/>
    <property type="match status" value="1"/>
</dbReference>
<dbReference type="GO" id="GO:0005975">
    <property type="term" value="P:carbohydrate metabolic process"/>
    <property type="evidence" value="ECO:0007669"/>
    <property type="project" value="InterPro"/>
</dbReference>
<dbReference type="GO" id="GO:0009025">
    <property type="term" value="F:tagatose-bisphosphate aldolase activity"/>
    <property type="evidence" value="ECO:0007669"/>
    <property type="project" value="TreeGrafter"/>
</dbReference>
<dbReference type="PANTHER" id="PTHR30304">
    <property type="entry name" value="D-TAGATOSE-1,6-BISPHOSPHATE ALDOLASE"/>
    <property type="match status" value="1"/>
</dbReference>
<dbReference type="PANTHER" id="PTHR30304:SF0">
    <property type="entry name" value="D-TAGATOSE-1,6-BISPHOSPHATE ALDOLASE SUBUNIT GATY-RELATED"/>
    <property type="match status" value="1"/>
</dbReference>
<dbReference type="InterPro" id="IPR013785">
    <property type="entry name" value="Aldolase_TIM"/>
</dbReference>
<evidence type="ECO:0008006" key="2">
    <source>
        <dbReference type="Google" id="ProtNLM"/>
    </source>
</evidence>
<gene>
    <name evidence="1" type="ORF">LCGC14_2921780</name>
</gene>
<dbReference type="AlphaFoldDB" id="A0A0F8XNP2"/>
<dbReference type="Pfam" id="PF01116">
    <property type="entry name" value="F_bP_aldolase"/>
    <property type="match status" value="1"/>
</dbReference>
<protein>
    <recommendedName>
        <fullName evidence="2">Fructose-bisphosphate aldolase</fullName>
    </recommendedName>
</protein>
<dbReference type="NCBIfam" id="TIGR00167">
    <property type="entry name" value="cbbA"/>
    <property type="match status" value="1"/>
</dbReference>
<name>A0A0F8XNP2_9ZZZZ</name>
<dbReference type="CDD" id="cd00947">
    <property type="entry name" value="TBP_aldolase_IIB"/>
    <property type="match status" value="1"/>
</dbReference>
<comment type="caution">
    <text evidence="1">The sequence shown here is derived from an EMBL/GenBank/DDBJ whole genome shotgun (WGS) entry which is preliminary data.</text>
</comment>
<proteinExistence type="predicted"/>
<dbReference type="SUPFAM" id="SSF51569">
    <property type="entry name" value="Aldolase"/>
    <property type="match status" value="1"/>
</dbReference>
<dbReference type="InterPro" id="IPR050246">
    <property type="entry name" value="Class_II_FBP_aldolase"/>
</dbReference>
<dbReference type="InterPro" id="IPR000771">
    <property type="entry name" value="FBA_II"/>
</dbReference>
<dbReference type="GO" id="GO:0008270">
    <property type="term" value="F:zinc ion binding"/>
    <property type="evidence" value="ECO:0007669"/>
    <property type="project" value="InterPro"/>
</dbReference>
<evidence type="ECO:0000313" key="1">
    <source>
        <dbReference type="EMBL" id="KKK70657.1"/>
    </source>
</evidence>
<organism evidence="1">
    <name type="scientific">marine sediment metagenome</name>
    <dbReference type="NCBI Taxonomy" id="412755"/>
    <lineage>
        <taxon>unclassified sequences</taxon>
        <taxon>metagenomes</taxon>
        <taxon>ecological metagenomes</taxon>
    </lineage>
</organism>
<dbReference type="GO" id="GO:0005829">
    <property type="term" value="C:cytosol"/>
    <property type="evidence" value="ECO:0007669"/>
    <property type="project" value="TreeGrafter"/>
</dbReference>
<sequence>MPLVTTGELYQDAERLGYGLGAYDTCGGQIDIMETIFQAAEEMKSPVIISDGYQPIDKYFGLEYFAAMVRMRAERASVPVALHLDHAFKFEYVVKALRYGFTSVMFDGSRLPYAQNLEITKKVVQVAHSLGVSVEAELGSVGGLEGDTWAHTDSSLYTDPIVAGDFVRNTGIESLAPAIGNAHGFYTQKPRLDFQRLRKIRKEVQIPLVLHGATGIPLTDVQTAINCGIRKINLATQVVQVYVDGIRECFKEQPIDVRNLLRKAREPLRKMIKQQLEDFGSAGRG</sequence>